<keyword evidence="2" id="KW-1185">Reference proteome</keyword>
<name>A0A9P5PKZ0_9AGAR</name>
<sequence>MSFTSESSQSDPLLVVYQKDYTETLTKIRSNDIPCSSNEKAELRAHIVRARKDLDSCVEDTVRVHILKTLELQESLLAPIRNLPSEILHEIFQLVVRAGPSTDFMPGIRYAPRPDKPSKNGKLCGTAFLFTWICVWWRDEALSQPAFWSCIDIQFPCQDLRPEHCHSESFEVLEFLKECILRSGSYAPVNVRIELDYVDHQAISPDHLDVLETLLERADRWRTLTFDYGWSLNFPHQVIDLFDAKHARAPSAPLFPFLKDLKLLRKGYNRVPNLELGPMFRYFPPLRSLDIPSLFESDEANFELLWKLKVRVYSGHSLAGLLRRCPSLKCLKVGCFANQHQSSPTTSSTDTQVISHPRLWRLEVGSIGDNFRCGAWNFVCLPRLKRLHVSVDTDEGGSEAPVELRAPLIELKEMIQRSKCTLE</sequence>
<evidence type="ECO:0000313" key="1">
    <source>
        <dbReference type="EMBL" id="KAF9065169.1"/>
    </source>
</evidence>
<accession>A0A9P5PKZ0</accession>
<dbReference type="EMBL" id="JADNRY010000108">
    <property type="protein sequence ID" value="KAF9065169.1"/>
    <property type="molecule type" value="Genomic_DNA"/>
</dbReference>
<dbReference type="OrthoDB" id="3365698at2759"/>
<evidence type="ECO:0000313" key="2">
    <source>
        <dbReference type="Proteomes" id="UP000772434"/>
    </source>
</evidence>
<gene>
    <name evidence="1" type="ORF">BDP27DRAFT_1425104</name>
</gene>
<protein>
    <recommendedName>
        <fullName evidence="3">F-box domain-containing protein</fullName>
    </recommendedName>
</protein>
<reference evidence="1" key="1">
    <citation type="submission" date="2020-11" db="EMBL/GenBank/DDBJ databases">
        <authorList>
            <consortium name="DOE Joint Genome Institute"/>
            <person name="Ahrendt S."/>
            <person name="Riley R."/>
            <person name="Andreopoulos W."/>
            <person name="Labutti K."/>
            <person name="Pangilinan J."/>
            <person name="Ruiz-Duenas F.J."/>
            <person name="Barrasa J.M."/>
            <person name="Sanchez-Garcia M."/>
            <person name="Camarero S."/>
            <person name="Miyauchi S."/>
            <person name="Serrano A."/>
            <person name="Linde D."/>
            <person name="Babiker R."/>
            <person name="Drula E."/>
            <person name="Ayuso-Fernandez I."/>
            <person name="Pacheco R."/>
            <person name="Padilla G."/>
            <person name="Ferreira P."/>
            <person name="Barriuso J."/>
            <person name="Kellner H."/>
            <person name="Castanera R."/>
            <person name="Alfaro M."/>
            <person name="Ramirez L."/>
            <person name="Pisabarro A.G."/>
            <person name="Kuo A."/>
            <person name="Tritt A."/>
            <person name="Lipzen A."/>
            <person name="He G."/>
            <person name="Yan M."/>
            <person name="Ng V."/>
            <person name="Cullen D."/>
            <person name="Martin F."/>
            <person name="Rosso M.-N."/>
            <person name="Henrissat B."/>
            <person name="Hibbett D."/>
            <person name="Martinez A.T."/>
            <person name="Grigoriev I.V."/>
        </authorList>
    </citation>
    <scope>NUCLEOTIDE SEQUENCE</scope>
    <source>
        <strain evidence="1">AH 40177</strain>
    </source>
</reference>
<organism evidence="1 2">
    <name type="scientific">Rhodocollybia butyracea</name>
    <dbReference type="NCBI Taxonomy" id="206335"/>
    <lineage>
        <taxon>Eukaryota</taxon>
        <taxon>Fungi</taxon>
        <taxon>Dikarya</taxon>
        <taxon>Basidiomycota</taxon>
        <taxon>Agaricomycotina</taxon>
        <taxon>Agaricomycetes</taxon>
        <taxon>Agaricomycetidae</taxon>
        <taxon>Agaricales</taxon>
        <taxon>Marasmiineae</taxon>
        <taxon>Omphalotaceae</taxon>
        <taxon>Rhodocollybia</taxon>
    </lineage>
</organism>
<evidence type="ECO:0008006" key="3">
    <source>
        <dbReference type="Google" id="ProtNLM"/>
    </source>
</evidence>
<dbReference type="AlphaFoldDB" id="A0A9P5PKZ0"/>
<dbReference type="Proteomes" id="UP000772434">
    <property type="component" value="Unassembled WGS sequence"/>
</dbReference>
<proteinExistence type="predicted"/>
<comment type="caution">
    <text evidence="1">The sequence shown here is derived from an EMBL/GenBank/DDBJ whole genome shotgun (WGS) entry which is preliminary data.</text>
</comment>